<dbReference type="InterPro" id="IPR045864">
    <property type="entry name" value="aa-tRNA-synth_II/BPL/LPL"/>
</dbReference>
<evidence type="ECO:0000256" key="6">
    <source>
        <dbReference type="ARBA" id="ARBA00022840"/>
    </source>
</evidence>
<evidence type="ECO:0000256" key="2">
    <source>
        <dbReference type="ARBA" id="ARBA00022527"/>
    </source>
</evidence>
<name>A0ABR4B4I3_9LECA</name>
<evidence type="ECO:0000256" key="5">
    <source>
        <dbReference type="ARBA" id="ARBA00022777"/>
    </source>
</evidence>
<dbReference type="Gene3D" id="3.40.50.800">
    <property type="entry name" value="Anticodon-binding domain"/>
    <property type="match status" value="1"/>
</dbReference>
<dbReference type="Pfam" id="PF05773">
    <property type="entry name" value="RWD"/>
    <property type="match status" value="1"/>
</dbReference>
<feature type="domain" description="RWD" evidence="13">
    <location>
        <begin position="15"/>
        <end position="124"/>
    </location>
</feature>
<keyword evidence="6 10" id="KW-0067">ATP-binding</keyword>
<comment type="catalytic activity">
    <reaction evidence="9">
        <text>L-seryl-[protein] + ATP = O-phospho-L-seryl-[protein] + ADP + H(+)</text>
        <dbReference type="Rhea" id="RHEA:17989"/>
        <dbReference type="Rhea" id="RHEA-COMP:9863"/>
        <dbReference type="Rhea" id="RHEA-COMP:11604"/>
        <dbReference type="ChEBI" id="CHEBI:15378"/>
        <dbReference type="ChEBI" id="CHEBI:29999"/>
        <dbReference type="ChEBI" id="CHEBI:30616"/>
        <dbReference type="ChEBI" id="CHEBI:83421"/>
        <dbReference type="ChEBI" id="CHEBI:456216"/>
        <dbReference type="EC" id="2.7.11.1"/>
    </reaction>
</comment>
<dbReference type="Gene3D" id="3.30.930.10">
    <property type="entry name" value="Bira Bifunctional Protein, Domain 2"/>
    <property type="match status" value="1"/>
</dbReference>
<dbReference type="Pfam" id="PF00069">
    <property type="entry name" value="Pkinase"/>
    <property type="match status" value="3"/>
</dbReference>
<dbReference type="InterPro" id="IPR011009">
    <property type="entry name" value="Kinase-like_dom_sf"/>
</dbReference>
<dbReference type="Pfam" id="PF12745">
    <property type="entry name" value="HGTP_anticodon2"/>
    <property type="match status" value="1"/>
</dbReference>
<dbReference type="Gene3D" id="3.30.200.20">
    <property type="entry name" value="Phosphorylase Kinase, domain 1"/>
    <property type="match status" value="1"/>
</dbReference>
<gene>
    <name evidence="14" type="ORF">ABVK25_007205</name>
</gene>
<dbReference type="InterPro" id="IPR041715">
    <property type="entry name" value="HisRS-like_core"/>
</dbReference>
<dbReference type="PROSITE" id="PS00108">
    <property type="entry name" value="PROTEIN_KINASE_ST"/>
    <property type="match status" value="1"/>
</dbReference>
<dbReference type="CDD" id="cd23823">
    <property type="entry name" value="RWD_GCN2"/>
    <property type="match status" value="1"/>
</dbReference>
<keyword evidence="15" id="KW-1185">Reference proteome</keyword>
<dbReference type="CDD" id="cd14046">
    <property type="entry name" value="STKc_EIF2AK4_GCN2_rpt2"/>
    <property type="match status" value="1"/>
</dbReference>
<evidence type="ECO:0000259" key="13">
    <source>
        <dbReference type="PROSITE" id="PS50908"/>
    </source>
</evidence>
<dbReference type="Proteomes" id="UP001590951">
    <property type="component" value="Unassembled WGS sequence"/>
</dbReference>
<dbReference type="InterPro" id="IPR008271">
    <property type="entry name" value="Ser/Thr_kinase_AS"/>
</dbReference>
<dbReference type="SUPFAM" id="SSF56112">
    <property type="entry name" value="Protein kinase-like (PK-like)"/>
    <property type="match status" value="2"/>
</dbReference>
<keyword evidence="3" id="KW-0808">Transferase</keyword>
<evidence type="ECO:0000259" key="12">
    <source>
        <dbReference type="PROSITE" id="PS50011"/>
    </source>
</evidence>
<dbReference type="PROSITE" id="PS50908">
    <property type="entry name" value="RWD"/>
    <property type="match status" value="1"/>
</dbReference>
<evidence type="ECO:0000256" key="4">
    <source>
        <dbReference type="ARBA" id="ARBA00022741"/>
    </source>
</evidence>
<dbReference type="SUPFAM" id="SSF55681">
    <property type="entry name" value="Class II aaRS and biotin synthetases"/>
    <property type="match status" value="1"/>
</dbReference>
<evidence type="ECO:0000313" key="14">
    <source>
        <dbReference type="EMBL" id="KAL2052645.1"/>
    </source>
</evidence>
<dbReference type="PROSITE" id="PS50011">
    <property type="entry name" value="PROTEIN_KINASE_DOM"/>
    <property type="match status" value="2"/>
</dbReference>
<evidence type="ECO:0000256" key="7">
    <source>
        <dbReference type="ARBA" id="ARBA00037982"/>
    </source>
</evidence>
<evidence type="ECO:0000313" key="15">
    <source>
        <dbReference type="Proteomes" id="UP001590951"/>
    </source>
</evidence>
<feature type="domain" description="Protein kinase" evidence="12">
    <location>
        <begin position="226"/>
        <end position="506"/>
    </location>
</feature>
<evidence type="ECO:0000256" key="1">
    <source>
        <dbReference type="ARBA" id="ARBA00012513"/>
    </source>
</evidence>
<feature type="region of interest" description="Disordered" evidence="11">
    <location>
        <begin position="673"/>
        <end position="696"/>
    </location>
</feature>
<comment type="catalytic activity">
    <reaction evidence="8">
        <text>L-threonyl-[protein] + ATP = O-phospho-L-threonyl-[protein] + ADP + H(+)</text>
        <dbReference type="Rhea" id="RHEA:46608"/>
        <dbReference type="Rhea" id="RHEA-COMP:11060"/>
        <dbReference type="Rhea" id="RHEA-COMP:11605"/>
        <dbReference type="ChEBI" id="CHEBI:15378"/>
        <dbReference type="ChEBI" id="CHEBI:30013"/>
        <dbReference type="ChEBI" id="CHEBI:30616"/>
        <dbReference type="ChEBI" id="CHEBI:61977"/>
        <dbReference type="ChEBI" id="CHEBI:456216"/>
        <dbReference type="EC" id="2.7.11.1"/>
    </reaction>
</comment>
<dbReference type="CDD" id="cd14012">
    <property type="entry name" value="PK_eIF2AK_GCN2_rpt1"/>
    <property type="match status" value="1"/>
</dbReference>
<keyword evidence="2" id="KW-0723">Serine/threonine-protein kinase</keyword>
<dbReference type="InterPro" id="IPR006575">
    <property type="entry name" value="RWD_dom"/>
</dbReference>
<comment type="similarity">
    <text evidence="7">Belongs to the protein kinase superfamily. Ser/Thr protein kinase family. GCN2 subfamily.</text>
</comment>
<evidence type="ECO:0000256" key="3">
    <source>
        <dbReference type="ARBA" id="ARBA00022679"/>
    </source>
</evidence>
<dbReference type="EMBL" id="JBHFEH010000026">
    <property type="protein sequence ID" value="KAL2052645.1"/>
    <property type="molecule type" value="Genomic_DNA"/>
</dbReference>
<dbReference type="InterPro" id="IPR000719">
    <property type="entry name" value="Prot_kinase_dom"/>
</dbReference>
<dbReference type="SMART" id="SM00591">
    <property type="entry name" value="RWD"/>
    <property type="match status" value="1"/>
</dbReference>
<dbReference type="PANTHER" id="PTHR11042:SF136">
    <property type="entry name" value="EIF-2-ALPHA KINASE GCN2"/>
    <property type="match status" value="1"/>
</dbReference>
<dbReference type="PIRSF" id="PIRSF000660">
    <property type="entry name" value="Ser/Thr_PK_GCN2"/>
    <property type="match status" value="1"/>
</dbReference>
<dbReference type="Pfam" id="PF13393">
    <property type="entry name" value="tRNA-synt_His"/>
    <property type="match status" value="1"/>
</dbReference>
<evidence type="ECO:0000256" key="9">
    <source>
        <dbReference type="ARBA" id="ARBA00048679"/>
    </source>
</evidence>
<dbReference type="EC" id="2.7.11.1" evidence="1"/>
<sequence length="1590" mass="180075">MMAPTTTNYAAIQEDEIQALRSIYMDDFVEETQAGVWNKKGDRAFRIKLRPSGDEDERGLTLIVSLPPTYPKTEPRLRLECGLNLRQKSRAQAHDILKKRPKTLIDSVMIFDIASTLQDVLGESPLNVPTLEEERAAREQSARVLAMEAEQNQKEKELEAQREEEMLLRELVKQRASRHEKRENKSLDVSSMVGVGGDLPGVLAFERISYSIKDPNGGGTITTNSVNSRVKYRQGPVGDVFTVQPFRYIEGEDIREDVPFLALKECTVWPLDGDEPTMRRAIQNFESKMEFHVGLKPHQSIMKPLNFRIQRQIDRPGSGWVISILMELGRRQSLREALDVTDKLDVKLIRAWSIRIIEGLQHYHRHGSAHGNIHSGNILLEKGETETGDHRKITIAKLSDGGFQRDLHSLKRGKPPQNWPTAWTAPENISKTFRTDAIPATDIWDFGICFLQMAFGLDVLNDHQSPSTFLEEVALTKSLRALLRQVFNNDAKKRPSAWDLLHFEFFRNDDALLEPVPLLEDSSAFGVSSLNLVDSQRFHSRRDSHTAGPSSRYSKEFVEEGRLGRGGFGEVFRARNKVDGQPYAIKKIIARSKPALDPVLSEVTVLSRLNHPNVVRYFASWIENSMVQDLSESEFSEDDESFSVTKSGRLPVLPASSRGLDFISSNNVNVIFGNDPNEEDIDGDYSSSDSSDDEYADQALDSFEEPAEQNFNSLEGHSPNNERTLRANQEQTTWTVLYIQMEYCKPETLRDLINSGLQANATECWRLFRQIVQGLAHIHALSIVHRDLKPENIFIDSDGDVRIGDFGLARPGDYRTPVNVVRRGAGEVFGSFTKDVGTASYVAPEVRSAGNGRYNEKADMYSLGIILLEMNVSFSTGMERAETLEQVYKEEETLPPALNVPEKATQARIFLQLVQRKPYTRPSSSELLNSGQIPVQDEDESFRTARRLLADQTSHYRAQFINSLFLKSQKADTNAVRTTAVDPMQAITLLEDVRAMSRSSPNDLDLQATVKEKLSSVFRLHGAVERTDSSALFPCSSLYSSEDIVQFINTSGKAMQLPYDLILPNAMLLARHSRPEHRTFVFDNVYRVDHLRDQTKIFGEVNFDIVSGNSLNLAVGEAEVLKVIDEILDAFPNLSSVQMCYHINHSQILDNILKSCNIESAKWPAVKETISKLHTGEWTWAKVRYELRGPSISIAATSVDELERFDFRDSWDKAVPRLRSLLKDTTDLEAALAHLQAVTVQVSRFGVRRKVYVSPLSSYNEKFYRGNMLFQCIYDQKKRSVLAAGGRYDQLIRGHQPITLRKNRVYAVGFQLAWTGLCADMSHWLKKGTKSKAKKQPQHQLHSAWKTRRCEVLVDSFDQDLLNSVGVEILNELWANSISAELAESKADETMDNPYTKTDSLAENHSWVILIKSEELVKIKSTDRKDETEVRISELPGHLRSEIRERDRLEGRTPKASMLRQASQQDILEKEVDIKVLMSQTKGKKVNRKTVVEEAQHHKQEYLQSCSDSPIVAIETKDEIFEGIIDTRLSDPESWRKFIQNAPPGERQYLGQLQNLLKTMAKEAKEGNTTAIVYNFRTKACISYNLGKTT</sequence>
<feature type="binding site" evidence="10">
    <location>
        <position position="587"/>
    </location>
    <ligand>
        <name>ATP</name>
        <dbReference type="ChEBI" id="CHEBI:30616"/>
    </ligand>
</feature>
<dbReference type="SUPFAM" id="SSF54495">
    <property type="entry name" value="UBC-like"/>
    <property type="match status" value="1"/>
</dbReference>
<organism evidence="14 15">
    <name type="scientific">Lepraria finkii</name>
    <dbReference type="NCBI Taxonomy" id="1340010"/>
    <lineage>
        <taxon>Eukaryota</taxon>
        <taxon>Fungi</taxon>
        <taxon>Dikarya</taxon>
        <taxon>Ascomycota</taxon>
        <taxon>Pezizomycotina</taxon>
        <taxon>Lecanoromycetes</taxon>
        <taxon>OSLEUM clade</taxon>
        <taxon>Lecanoromycetidae</taxon>
        <taxon>Lecanorales</taxon>
        <taxon>Lecanorineae</taxon>
        <taxon>Stereocaulaceae</taxon>
        <taxon>Lepraria</taxon>
    </lineage>
</organism>
<accession>A0ABR4B4I3</accession>
<evidence type="ECO:0000256" key="8">
    <source>
        <dbReference type="ARBA" id="ARBA00047899"/>
    </source>
</evidence>
<dbReference type="SMART" id="SM00220">
    <property type="entry name" value="S_TKc"/>
    <property type="match status" value="1"/>
</dbReference>
<evidence type="ECO:0000256" key="10">
    <source>
        <dbReference type="PROSITE-ProRule" id="PRU10141"/>
    </source>
</evidence>
<protein>
    <recommendedName>
        <fullName evidence="1">non-specific serine/threonine protein kinase</fullName>
        <ecNumber evidence="1">2.7.11.1</ecNumber>
    </recommendedName>
</protein>
<keyword evidence="4 10" id="KW-0547">Nucleotide-binding</keyword>
<proteinExistence type="inferred from homology"/>
<evidence type="ECO:0000256" key="11">
    <source>
        <dbReference type="SAM" id="MobiDB-lite"/>
    </source>
</evidence>
<dbReference type="InterPro" id="IPR017441">
    <property type="entry name" value="Protein_kinase_ATP_BS"/>
</dbReference>
<dbReference type="InterPro" id="IPR024435">
    <property type="entry name" value="HisRS-related_dom"/>
</dbReference>
<dbReference type="InterPro" id="IPR016255">
    <property type="entry name" value="Gcn2"/>
</dbReference>
<dbReference type="PANTHER" id="PTHR11042">
    <property type="entry name" value="EUKARYOTIC TRANSLATION INITIATION FACTOR 2-ALPHA KINASE EIF2-ALPHA KINASE -RELATED"/>
    <property type="match status" value="1"/>
</dbReference>
<dbReference type="Gene3D" id="3.10.110.10">
    <property type="entry name" value="Ubiquitin Conjugating Enzyme"/>
    <property type="match status" value="1"/>
</dbReference>
<dbReference type="Gene3D" id="1.10.510.10">
    <property type="entry name" value="Transferase(Phosphotransferase) domain 1"/>
    <property type="match status" value="2"/>
</dbReference>
<dbReference type="InterPro" id="IPR016135">
    <property type="entry name" value="UBQ-conjugating_enzyme/RWD"/>
</dbReference>
<feature type="domain" description="Protein kinase" evidence="12">
    <location>
        <begin position="557"/>
        <end position="942"/>
    </location>
</feature>
<dbReference type="InterPro" id="IPR036621">
    <property type="entry name" value="Anticodon-bd_dom_sf"/>
</dbReference>
<dbReference type="PROSITE" id="PS00107">
    <property type="entry name" value="PROTEIN_KINASE_ATP"/>
    <property type="match status" value="1"/>
</dbReference>
<reference evidence="14 15" key="1">
    <citation type="submission" date="2024-09" db="EMBL/GenBank/DDBJ databases">
        <title>Rethinking Asexuality: The Enigmatic Case of Functional Sexual Genes in Lepraria (Stereocaulaceae).</title>
        <authorList>
            <person name="Doellman M."/>
            <person name="Sun Y."/>
            <person name="Barcenas-Pena A."/>
            <person name="Lumbsch H.T."/>
            <person name="Grewe F."/>
        </authorList>
    </citation>
    <scope>NUCLEOTIDE SEQUENCE [LARGE SCALE GENOMIC DNA]</scope>
    <source>
        <strain evidence="14 15">Grewe 0041</strain>
    </source>
</reference>
<keyword evidence="5" id="KW-0418">Kinase</keyword>
<comment type="caution">
    <text evidence="14">The sequence shown here is derived from an EMBL/GenBank/DDBJ whole genome shotgun (WGS) entry which is preliminary data.</text>
</comment>
<dbReference type="InterPro" id="IPR050339">
    <property type="entry name" value="CC_SR_Kinase"/>
</dbReference>